<dbReference type="InterPro" id="IPR051376">
    <property type="entry name" value="CWC25_splicing_factor"/>
</dbReference>
<comment type="subcellular location">
    <subcellularLocation>
        <location evidence="1">Nucleus</location>
    </subcellularLocation>
</comment>
<feature type="domain" description="CBF1-interacting co-repressor CIR N-terminal" evidence="9">
    <location>
        <begin position="11"/>
        <end position="47"/>
    </location>
</feature>
<keyword evidence="6" id="KW-0508">mRNA splicing</keyword>
<comment type="similarity">
    <text evidence="2">Belongs to the CWC25 family.</text>
</comment>
<keyword evidence="7" id="KW-0539">Nucleus</keyword>
<evidence type="ECO:0000256" key="4">
    <source>
        <dbReference type="ARBA" id="ARBA00022728"/>
    </source>
</evidence>
<dbReference type="SMART" id="SM01083">
    <property type="entry name" value="Cir_N"/>
    <property type="match status" value="1"/>
</dbReference>
<gene>
    <name evidence="10" type="ORF">BN14_07521</name>
</gene>
<dbReference type="InterPro" id="IPR019339">
    <property type="entry name" value="CIR_N_dom"/>
</dbReference>
<dbReference type="PANTHER" id="PTHR16196:SF0">
    <property type="entry name" value="PRE-MRNA-SPLICING FACTOR CWC25 HOMOLOG"/>
    <property type="match status" value="1"/>
</dbReference>
<evidence type="ECO:0000256" key="5">
    <source>
        <dbReference type="ARBA" id="ARBA00023054"/>
    </source>
</evidence>
<dbReference type="Pfam" id="PF12542">
    <property type="entry name" value="CWC25"/>
    <property type="match status" value="1"/>
</dbReference>
<protein>
    <submittedName>
        <fullName evidence="10">Pre-mRNA-splicing factor CWC25</fullName>
    </submittedName>
</protein>
<evidence type="ECO:0000256" key="2">
    <source>
        <dbReference type="ARBA" id="ARBA00006695"/>
    </source>
</evidence>
<evidence type="ECO:0000256" key="6">
    <source>
        <dbReference type="ARBA" id="ARBA00023187"/>
    </source>
</evidence>
<evidence type="ECO:0000313" key="11">
    <source>
        <dbReference type="Proteomes" id="UP000012065"/>
    </source>
</evidence>
<dbReference type="PANTHER" id="PTHR16196">
    <property type="entry name" value="CELL CYCLE CONTROL PROTEIN CWF25"/>
    <property type="match status" value="1"/>
</dbReference>
<dbReference type="AlphaFoldDB" id="M5C228"/>
<keyword evidence="3" id="KW-0507">mRNA processing</keyword>
<evidence type="ECO:0000313" key="10">
    <source>
        <dbReference type="EMBL" id="CCO33444.1"/>
    </source>
</evidence>
<evidence type="ECO:0000256" key="8">
    <source>
        <dbReference type="SAM" id="Coils"/>
    </source>
</evidence>
<name>M5C228_THACB</name>
<feature type="coiled-coil region" evidence="8">
    <location>
        <begin position="27"/>
        <end position="57"/>
    </location>
</feature>
<evidence type="ECO:0000256" key="7">
    <source>
        <dbReference type="ARBA" id="ARBA00023242"/>
    </source>
</evidence>
<evidence type="ECO:0000256" key="1">
    <source>
        <dbReference type="ARBA" id="ARBA00004123"/>
    </source>
</evidence>
<keyword evidence="5 8" id="KW-0175">Coiled coil</keyword>
<comment type="caution">
    <text evidence="10">The sequence shown here is derived from an EMBL/GenBank/DDBJ whole genome shotgun (WGS) entry which is preliminary data.</text>
</comment>
<dbReference type="EMBL" id="CAOJ01011496">
    <property type="protein sequence ID" value="CCO33444.1"/>
    <property type="molecule type" value="Genomic_DNA"/>
</dbReference>
<accession>M5C228</accession>
<dbReference type="GO" id="GO:0005684">
    <property type="term" value="C:U2-type spliceosomal complex"/>
    <property type="evidence" value="ECO:0007669"/>
    <property type="project" value="TreeGrafter"/>
</dbReference>
<dbReference type="GO" id="GO:0000398">
    <property type="term" value="P:mRNA splicing, via spliceosome"/>
    <property type="evidence" value="ECO:0007669"/>
    <property type="project" value="TreeGrafter"/>
</dbReference>
<organism evidence="10 11">
    <name type="scientific">Thanatephorus cucumeris (strain AG1-IB / isolate 7/3/14)</name>
    <name type="common">Lettuce bottom rot fungus</name>
    <name type="synonym">Rhizoctonia solani</name>
    <dbReference type="NCBI Taxonomy" id="1108050"/>
    <lineage>
        <taxon>Eukaryota</taxon>
        <taxon>Fungi</taxon>
        <taxon>Dikarya</taxon>
        <taxon>Basidiomycota</taxon>
        <taxon>Agaricomycotina</taxon>
        <taxon>Agaricomycetes</taxon>
        <taxon>Cantharellales</taxon>
        <taxon>Ceratobasidiaceae</taxon>
        <taxon>Rhizoctonia</taxon>
        <taxon>Rhizoctonia solani AG-1</taxon>
    </lineage>
</organism>
<dbReference type="Pfam" id="PF10197">
    <property type="entry name" value="Cir_N"/>
    <property type="match status" value="1"/>
</dbReference>
<evidence type="ECO:0000259" key="9">
    <source>
        <dbReference type="SMART" id="SM01083"/>
    </source>
</evidence>
<sequence>MGGGDLNMKKSWHPLLMKNQERVWLEEKKALEEKKKLDQLRKELEEERQLQELQRLQEAQTGKKKVEKLEWMYATPATGGGPSANELEEYLLGKKRVDQMLKGDESAKVGASHKNFIAVQNANNVRDTAAKIREDPMFAIKQQEQAEYAALMSNPLRLRAMKERAGIVDEKDKAKDKEERKRLKKEKKQGVILGDTMSTTVIAMNIGIAIEGTIVPDPLIVLLVALLDMTPLLVVPAMTPRPDTTVRTIPRLVIATGQGQGHLLALLDNLQATTETSDHLGPDHIAALAPLPGIAIVLLDHRPVIALRRAAVPRRPIDGLARLLAALHNSAPPIVRPDSRP</sequence>
<reference evidence="10 11" key="1">
    <citation type="journal article" date="2013" name="J. Biotechnol.">
        <title>Establishment and interpretation of the genome sequence of the phytopathogenic fungus Rhizoctonia solani AG1-IB isolate 7/3/14.</title>
        <authorList>
            <person name="Wibberg D.W."/>
            <person name="Jelonek L.J."/>
            <person name="Rupp O.R."/>
            <person name="Hennig M.H."/>
            <person name="Eikmeyer F.E."/>
            <person name="Goesmann A.G."/>
            <person name="Hartmann A.H."/>
            <person name="Borriss R.B."/>
            <person name="Grosch R.G."/>
            <person name="Puehler A.P."/>
            <person name="Schlueter A.S."/>
        </authorList>
    </citation>
    <scope>NUCLEOTIDE SEQUENCE [LARGE SCALE GENOMIC DNA]</scope>
    <source>
        <strain evidence="11">AG1-IB / isolate 7/3/14</strain>
    </source>
</reference>
<proteinExistence type="inferred from homology"/>
<dbReference type="HOGENOM" id="CLU_814275_0_0_1"/>
<dbReference type="Proteomes" id="UP000012065">
    <property type="component" value="Unassembled WGS sequence"/>
</dbReference>
<keyword evidence="4" id="KW-0747">Spliceosome</keyword>
<dbReference type="InterPro" id="IPR022209">
    <property type="entry name" value="CWC25"/>
</dbReference>
<evidence type="ECO:0000256" key="3">
    <source>
        <dbReference type="ARBA" id="ARBA00022664"/>
    </source>
</evidence>